<evidence type="ECO:0000313" key="4">
    <source>
        <dbReference type="Proteomes" id="UP001139095"/>
    </source>
</evidence>
<protein>
    <submittedName>
        <fullName evidence="3">Cell division protein ZapE</fullName>
    </submittedName>
</protein>
<keyword evidence="2" id="KW-0067">ATP-binding</keyword>
<proteinExistence type="predicted"/>
<keyword evidence="3" id="KW-0132">Cell division</keyword>
<dbReference type="Proteomes" id="UP001139095">
    <property type="component" value="Unassembled WGS sequence"/>
</dbReference>
<dbReference type="GO" id="GO:0051301">
    <property type="term" value="P:cell division"/>
    <property type="evidence" value="ECO:0007669"/>
    <property type="project" value="UniProtKB-KW"/>
</dbReference>
<sequence>MSSPLAYYQACLARHEVTYDPSQQPALQALNRLYQDIVTEKNRHDHEPIKGVYLWGDVGRGKTFLMDAFYSGLPDGVALRLHFHHFMARLHRELNLAFGQKNPLKSIAKRLASECRVLCFDEFFVSDIGDAMLLSGLVDALFEEGVVLVATSNIAVENLFQTQLQKARFTPTIALLTSHLECLHLTGEADHRLRHTDTSPIYFIKCKADESGCLKRFTEYAEGVFSTEPLRVCRRSIDVIRVAENMAWFDFSALCYGPRSSLDYIELAQQYPMIMISNIPELSSEPYEHIKARGTEDGAVGSGETGERAVMLSVNDDAVRRFISLVDECYDHQVVLVLEADVELEQLYTNGILLFEFRRTYSRLIEMTSHYYQGLRAKRRQREKY</sequence>
<dbReference type="GO" id="GO:0016887">
    <property type="term" value="F:ATP hydrolysis activity"/>
    <property type="evidence" value="ECO:0007669"/>
    <property type="project" value="InterPro"/>
</dbReference>
<dbReference type="InterPro" id="IPR027417">
    <property type="entry name" value="P-loop_NTPase"/>
</dbReference>
<gene>
    <name evidence="3" type="ORF">LG368_10205</name>
</gene>
<name>A0A9X1LEY2_9GAMM</name>
<dbReference type="Pfam" id="PF03969">
    <property type="entry name" value="AFG1_ATPase"/>
    <property type="match status" value="2"/>
</dbReference>
<dbReference type="InterPro" id="IPR005654">
    <property type="entry name" value="ATPase_AFG1-like"/>
</dbReference>
<evidence type="ECO:0000256" key="2">
    <source>
        <dbReference type="ARBA" id="ARBA00022840"/>
    </source>
</evidence>
<dbReference type="EMBL" id="JAJATW010000014">
    <property type="protein sequence ID" value="MCB5162266.1"/>
    <property type="molecule type" value="Genomic_DNA"/>
</dbReference>
<dbReference type="Gene3D" id="3.40.50.300">
    <property type="entry name" value="P-loop containing nucleotide triphosphate hydrolases"/>
    <property type="match status" value="1"/>
</dbReference>
<dbReference type="NCBIfam" id="NF040713">
    <property type="entry name" value="ZapE"/>
    <property type="match status" value="1"/>
</dbReference>
<dbReference type="PANTHER" id="PTHR12169">
    <property type="entry name" value="ATPASE N2B"/>
    <property type="match status" value="1"/>
</dbReference>
<organism evidence="3 4">
    <name type="scientific">Marinomonas algarum</name>
    <dbReference type="NCBI Taxonomy" id="2883105"/>
    <lineage>
        <taxon>Bacteria</taxon>
        <taxon>Pseudomonadati</taxon>
        <taxon>Pseudomonadota</taxon>
        <taxon>Gammaproteobacteria</taxon>
        <taxon>Oceanospirillales</taxon>
        <taxon>Oceanospirillaceae</taxon>
        <taxon>Marinomonas</taxon>
    </lineage>
</organism>
<dbReference type="GO" id="GO:0005737">
    <property type="term" value="C:cytoplasm"/>
    <property type="evidence" value="ECO:0007669"/>
    <property type="project" value="TreeGrafter"/>
</dbReference>
<reference evidence="3" key="1">
    <citation type="submission" date="2021-10" db="EMBL/GenBank/DDBJ databases">
        <title>Marinomonas pontica sp. nov., isolated from the Black Sea.</title>
        <authorList>
            <person name="Zhao L.-H."/>
            <person name="Xue J.-H."/>
        </authorList>
    </citation>
    <scope>NUCLEOTIDE SEQUENCE</scope>
    <source>
        <strain evidence="3">E8</strain>
    </source>
</reference>
<evidence type="ECO:0000313" key="3">
    <source>
        <dbReference type="EMBL" id="MCB5162266.1"/>
    </source>
</evidence>
<evidence type="ECO:0000256" key="1">
    <source>
        <dbReference type="ARBA" id="ARBA00022741"/>
    </source>
</evidence>
<comment type="caution">
    <text evidence="3">The sequence shown here is derived from an EMBL/GenBank/DDBJ whole genome shotgun (WGS) entry which is preliminary data.</text>
</comment>
<keyword evidence="3" id="KW-0131">Cell cycle</keyword>
<keyword evidence="4" id="KW-1185">Reference proteome</keyword>
<dbReference type="SUPFAM" id="SSF52540">
    <property type="entry name" value="P-loop containing nucleoside triphosphate hydrolases"/>
    <property type="match status" value="1"/>
</dbReference>
<dbReference type="GO" id="GO:0005524">
    <property type="term" value="F:ATP binding"/>
    <property type="evidence" value="ECO:0007669"/>
    <property type="project" value="UniProtKB-KW"/>
</dbReference>
<accession>A0A9X1LEY2</accession>
<dbReference type="PANTHER" id="PTHR12169:SF6">
    <property type="entry name" value="AFG1-LIKE ATPASE"/>
    <property type="match status" value="1"/>
</dbReference>
<keyword evidence="1" id="KW-0547">Nucleotide-binding</keyword>
<dbReference type="AlphaFoldDB" id="A0A9X1LEY2"/>
<dbReference type="RefSeq" id="WP_226754619.1">
    <property type="nucleotide sequence ID" value="NZ_JAJATW010000014.1"/>
</dbReference>
<dbReference type="GO" id="GO:0032153">
    <property type="term" value="C:cell division site"/>
    <property type="evidence" value="ECO:0007669"/>
    <property type="project" value="TreeGrafter"/>
</dbReference>